<protein>
    <submittedName>
        <fullName evidence="2">Acyl carrier protein</fullName>
    </submittedName>
</protein>
<dbReference type="Proteomes" id="UP000183658">
    <property type="component" value="Unassembled WGS sequence"/>
</dbReference>
<dbReference type="SUPFAM" id="SSF47336">
    <property type="entry name" value="ACP-like"/>
    <property type="match status" value="1"/>
</dbReference>
<sequence>MKEDEIKKTLFQLLKKIAPETEPSELQDDDNIRETLNIDSFDALQFIVVLDDKLGIEIPERDYGKTTTLKLLLSYIKNAIEKQKS</sequence>
<dbReference type="Gene3D" id="1.10.1200.10">
    <property type="entry name" value="ACP-like"/>
    <property type="match status" value="1"/>
</dbReference>
<evidence type="ECO:0000313" key="3">
    <source>
        <dbReference type="Proteomes" id="UP000183658"/>
    </source>
</evidence>
<evidence type="ECO:0000259" key="1">
    <source>
        <dbReference type="PROSITE" id="PS50075"/>
    </source>
</evidence>
<dbReference type="RefSeq" id="WP_074723114.1">
    <property type="nucleotide sequence ID" value="NZ_CBCRVS010000004.1"/>
</dbReference>
<dbReference type="PROSITE" id="PS50075">
    <property type="entry name" value="CARRIER"/>
    <property type="match status" value="1"/>
</dbReference>
<dbReference type="OrthoDB" id="9810922at2"/>
<reference evidence="3" key="1">
    <citation type="submission" date="2016-10" db="EMBL/GenBank/DDBJ databases">
        <authorList>
            <person name="Varghese N."/>
            <person name="Submissions S."/>
        </authorList>
    </citation>
    <scope>NUCLEOTIDE SEQUENCE [LARGE SCALE GENOMIC DNA]</scope>
    <source>
        <strain evidence="3">DSM 15719</strain>
    </source>
</reference>
<dbReference type="Pfam" id="PF00550">
    <property type="entry name" value="PP-binding"/>
    <property type="match status" value="1"/>
</dbReference>
<keyword evidence="3" id="KW-1185">Reference proteome</keyword>
<dbReference type="EMBL" id="FOFZ01000005">
    <property type="protein sequence ID" value="SEQ91564.1"/>
    <property type="molecule type" value="Genomic_DNA"/>
</dbReference>
<gene>
    <name evidence="2" type="ORF">SAMN05444355_10595</name>
</gene>
<dbReference type="InterPro" id="IPR036736">
    <property type="entry name" value="ACP-like_sf"/>
</dbReference>
<proteinExistence type="predicted"/>
<accession>A0A1H9JXQ4</accession>
<organism evidence="2 3">
    <name type="scientific">Flavobacterium frigoris</name>
    <dbReference type="NCBI Taxonomy" id="229204"/>
    <lineage>
        <taxon>Bacteria</taxon>
        <taxon>Pseudomonadati</taxon>
        <taxon>Bacteroidota</taxon>
        <taxon>Flavobacteriia</taxon>
        <taxon>Flavobacteriales</taxon>
        <taxon>Flavobacteriaceae</taxon>
        <taxon>Flavobacterium</taxon>
    </lineage>
</organism>
<name>A0A1H9JXQ4_FLAFI</name>
<dbReference type="AlphaFoldDB" id="A0A1H9JXQ4"/>
<feature type="domain" description="Carrier" evidence="1">
    <location>
        <begin position="4"/>
        <end position="80"/>
    </location>
</feature>
<evidence type="ECO:0000313" key="2">
    <source>
        <dbReference type="EMBL" id="SEQ91564.1"/>
    </source>
</evidence>
<dbReference type="InterPro" id="IPR009081">
    <property type="entry name" value="PP-bd_ACP"/>
</dbReference>